<protein>
    <recommendedName>
        <fullName evidence="4">Jacalin-type lectin domain-containing protein</fullName>
    </recommendedName>
</protein>
<dbReference type="Proteomes" id="UP000000600">
    <property type="component" value="Unassembled WGS sequence"/>
</dbReference>
<organism evidence="2 3">
    <name type="scientific">Paramecium tetraurelia</name>
    <dbReference type="NCBI Taxonomy" id="5888"/>
    <lineage>
        <taxon>Eukaryota</taxon>
        <taxon>Sar</taxon>
        <taxon>Alveolata</taxon>
        <taxon>Ciliophora</taxon>
        <taxon>Intramacronucleata</taxon>
        <taxon>Oligohymenophorea</taxon>
        <taxon>Peniculida</taxon>
        <taxon>Parameciidae</taxon>
        <taxon>Paramecium</taxon>
    </lineage>
</organism>
<sequence>MLNQKIKKKVEKQEKIHSRTDKPMRVLDMVQEYQEKRGEKEKYLVSGNIKNKYKVIMMKKIQLENERQKLQMTQTQQLQKQSLTKTQQMPLQKSKINKHLNIIQYKIYKIKYKVKQIKVIKIKTSKIKHKPSNQIKIPKEIVDYFRMKMEMQVRVQKHNQKINKVNATVFKQKIGLQAEFQGKVNDTGATGYLQACISLNGDCVVVLHKRDFQYQGKPLQPVKLQGTKAQRIFGTVILIMGYPLTIGADYNLSWGFTESLIKTESELGISENLYASLGVTAYGELNIIYVIKIRAGVEGHVFKGSATGVAQFKFNQTDNSIVPNRYMVYLDFQIEALTFDLYASWQHISLNWVRRCIGRRWWKICWYFPSISYSNWSDVFRKSFQLAKLQATQRIFQLASKCF</sequence>
<feature type="compositionally biased region" description="Basic residues" evidence="1">
    <location>
        <begin position="1"/>
        <end position="10"/>
    </location>
</feature>
<feature type="compositionally biased region" description="Basic and acidic residues" evidence="1">
    <location>
        <begin position="11"/>
        <end position="21"/>
    </location>
</feature>
<dbReference type="KEGG" id="ptm:GSPATT00001800001"/>
<feature type="region of interest" description="Disordered" evidence="1">
    <location>
        <begin position="1"/>
        <end position="21"/>
    </location>
</feature>
<dbReference type="AlphaFoldDB" id="A0D6U2"/>
<dbReference type="RefSeq" id="XP_001446156.1">
    <property type="nucleotide sequence ID" value="XM_001446119.1"/>
</dbReference>
<reference evidence="2 3" key="1">
    <citation type="journal article" date="2006" name="Nature">
        <title>Global trends of whole-genome duplications revealed by the ciliate Paramecium tetraurelia.</title>
        <authorList>
            <consortium name="Genoscope"/>
            <person name="Aury J.-M."/>
            <person name="Jaillon O."/>
            <person name="Duret L."/>
            <person name="Noel B."/>
            <person name="Jubin C."/>
            <person name="Porcel B.M."/>
            <person name="Segurens B."/>
            <person name="Daubin V."/>
            <person name="Anthouard V."/>
            <person name="Aiach N."/>
            <person name="Arnaiz O."/>
            <person name="Billaut A."/>
            <person name="Beisson J."/>
            <person name="Blanc I."/>
            <person name="Bouhouche K."/>
            <person name="Camara F."/>
            <person name="Duharcourt S."/>
            <person name="Guigo R."/>
            <person name="Gogendeau D."/>
            <person name="Katinka M."/>
            <person name="Keller A.-M."/>
            <person name="Kissmehl R."/>
            <person name="Klotz C."/>
            <person name="Koll F."/>
            <person name="Le Moue A."/>
            <person name="Lepere C."/>
            <person name="Malinsky S."/>
            <person name="Nowacki M."/>
            <person name="Nowak J.K."/>
            <person name="Plattner H."/>
            <person name="Poulain J."/>
            <person name="Ruiz F."/>
            <person name="Serrano V."/>
            <person name="Zagulski M."/>
            <person name="Dessen P."/>
            <person name="Betermier M."/>
            <person name="Weissenbach J."/>
            <person name="Scarpelli C."/>
            <person name="Schachter V."/>
            <person name="Sperling L."/>
            <person name="Meyer E."/>
            <person name="Cohen J."/>
            <person name="Wincker P."/>
        </authorList>
    </citation>
    <scope>NUCLEOTIDE SEQUENCE [LARGE SCALE GENOMIC DNA]</scope>
    <source>
        <strain evidence="2 3">Stock d4-2</strain>
    </source>
</reference>
<evidence type="ECO:0000256" key="1">
    <source>
        <dbReference type="SAM" id="MobiDB-lite"/>
    </source>
</evidence>
<proteinExistence type="predicted"/>
<evidence type="ECO:0000313" key="2">
    <source>
        <dbReference type="EMBL" id="CAK78759.1"/>
    </source>
</evidence>
<keyword evidence="3" id="KW-1185">Reference proteome</keyword>
<dbReference type="EMBL" id="CT868318">
    <property type="protein sequence ID" value="CAK78759.1"/>
    <property type="molecule type" value="Genomic_DNA"/>
</dbReference>
<name>A0D6U2_PARTE</name>
<evidence type="ECO:0000313" key="3">
    <source>
        <dbReference type="Proteomes" id="UP000000600"/>
    </source>
</evidence>
<dbReference type="InParanoid" id="A0D6U2"/>
<evidence type="ECO:0008006" key="4">
    <source>
        <dbReference type="Google" id="ProtNLM"/>
    </source>
</evidence>
<dbReference type="HOGENOM" id="CLU_684188_0_0_1"/>
<accession>A0D6U2</accession>
<dbReference type="GeneID" id="5031941"/>
<gene>
    <name evidence="2" type="ORF">GSPATT00001800001</name>
</gene>